<protein>
    <submittedName>
        <fullName evidence="2">Uncharacterized protein</fullName>
    </submittedName>
</protein>
<comment type="caution">
    <text evidence="2">The sequence shown here is derived from an EMBL/GenBank/DDBJ whole genome shotgun (WGS) entry which is preliminary data.</text>
</comment>
<sequence>MRIDVYERERHMPEKRLPREPEHDGRVLSYRPEHTQLVKRCVGLAQDIYAFGFELVEVVHVFVLGFVRHGVYSSLSFCMGIL</sequence>
<evidence type="ECO:0000256" key="1">
    <source>
        <dbReference type="SAM" id="MobiDB-lite"/>
    </source>
</evidence>
<dbReference type="AlphaFoldDB" id="A0A645ERJ9"/>
<accession>A0A645ERJ9</accession>
<organism evidence="2">
    <name type="scientific">bioreactor metagenome</name>
    <dbReference type="NCBI Taxonomy" id="1076179"/>
    <lineage>
        <taxon>unclassified sequences</taxon>
        <taxon>metagenomes</taxon>
        <taxon>ecological metagenomes</taxon>
    </lineage>
</organism>
<feature type="region of interest" description="Disordered" evidence="1">
    <location>
        <begin position="1"/>
        <end position="25"/>
    </location>
</feature>
<name>A0A645ERJ9_9ZZZZ</name>
<reference evidence="2" key="1">
    <citation type="submission" date="2019-08" db="EMBL/GenBank/DDBJ databases">
        <authorList>
            <person name="Kucharzyk K."/>
            <person name="Murdoch R.W."/>
            <person name="Higgins S."/>
            <person name="Loffler F."/>
        </authorList>
    </citation>
    <scope>NUCLEOTIDE SEQUENCE</scope>
</reference>
<dbReference type="EMBL" id="VSSQ01049830">
    <property type="protein sequence ID" value="MPN03912.1"/>
    <property type="molecule type" value="Genomic_DNA"/>
</dbReference>
<evidence type="ECO:0000313" key="2">
    <source>
        <dbReference type="EMBL" id="MPN03912.1"/>
    </source>
</evidence>
<proteinExistence type="predicted"/>
<gene>
    <name evidence="2" type="ORF">SDC9_151147</name>
</gene>